<evidence type="ECO:0000313" key="1">
    <source>
        <dbReference type="EMBL" id="PSR81331.1"/>
    </source>
</evidence>
<evidence type="ECO:0000313" key="2">
    <source>
        <dbReference type="Proteomes" id="UP000186601"/>
    </source>
</evidence>
<dbReference type="EMBL" id="MLYV02000622">
    <property type="protein sequence ID" value="PSR81331.1"/>
    <property type="molecule type" value="Genomic_DNA"/>
</dbReference>
<dbReference type="AlphaFoldDB" id="A0A2R6NZL1"/>
<organism evidence="1 2">
    <name type="scientific">Hermanssonia centrifuga</name>
    <dbReference type="NCBI Taxonomy" id="98765"/>
    <lineage>
        <taxon>Eukaryota</taxon>
        <taxon>Fungi</taxon>
        <taxon>Dikarya</taxon>
        <taxon>Basidiomycota</taxon>
        <taxon>Agaricomycotina</taxon>
        <taxon>Agaricomycetes</taxon>
        <taxon>Polyporales</taxon>
        <taxon>Meruliaceae</taxon>
        <taxon>Hermanssonia</taxon>
    </lineage>
</organism>
<accession>A0A2R6NZL1</accession>
<name>A0A2R6NZL1_9APHY</name>
<gene>
    <name evidence="1" type="ORF">PHLCEN_2v6410</name>
</gene>
<proteinExistence type="predicted"/>
<sequence>MGQDLDYGFEEETSGECRDDSAVAEEILAFGMASDTSEELAVKDSEEVQEKEELWQ</sequence>
<protein>
    <submittedName>
        <fullName evidence="1">Uncharacterized protein</fullName>
    </submittedName>
</protein>
<dbReference type="Proteomes" id="UP000186601">
    <property type="component" value="Unassembled WGS sequence"/>
</dbReference>
<reference evidence="1 2" key="1">
    <citation type="submission" date="2018-02" db="EMBL/GenBank/DDBJ databases">
        <title>Genome sequence of the basidiomycete white-rot fungus Phlebia centrifuga.</title>
        <authorList>
            <person name="Granchi Z."/>
            <person name="Peng M."/>
            <person name="de Vries R.P."/>
            <person name="Hilden K."/>
            <person name="Makela M.R."/>
            <person name="Grigoriev I."/>
            <person name="Riley R."/>
        </authorList>
    </citation>
    <scope>NUCLEOTIDE SEQUENCE [LARGE SCALE GENOMIC DNA]</scope>
    <source>
        <strain evidence="1 2">FBCC195</strain>
    </source>
</reference>
<comment type="caution">
    <text evidence="1">The sequence shown here is derived from an EMBL/GenBank/DDBJ whole genome shotgun (WGS) entry which is preliminary data.</text>
</comment>
<keyword evidence="2" id="KW-1185">Reference proteome</keyword>